<accession>A0A2S7K540</accession>
<protein>
    <recommendedName>
        <fullName evidence="1">SnoaL-like domain-containing protein</fullName>
    </recommendedName>
</protein>
<sequence length="180" mass="19629">MTDSANDAGPSLSRRVFAAAPIAAGAAGLFGASQEASAAGAVKLSAGDRLEIMELLSRYAWAYDCNDPEAAAAAFTPDGSIEAFGQITKGREAIVKLIESVYEIRGDKIWTHLIDHYVFQPTKEGCRVFCYWTQVEKIAPNENGNIRATGYYVTDCVQHDGAWLIERRAIVPWDGSKLPW</sequence>
<proteinExistence type="predicted"/>
<dbReference type="AlphaFoldDB" id="A0A2S7K540"/>
<dbReference type="InterPro" id="IPR037401">
    <property type="entry name" value="SnoaL-like"/>
</dbReference>
<dbReference type="CDD" id="cd00531">
    <property type="entry name" value="NTF2_like"/>
    <property type="match status" value="1"/>
</dbReference>
<evidence type="ECO:0000259" key="1">
    <source>
        <dbReference type="Pfam" id="PF13577"/>
    </source>
</evidence>
<dbReference type="EMBL" id="PJCH01000006">
    <property type="protein sequence ID" value="PQA87620.1"/>
    <property type="molecule type" value="Genomic_DNA"/>
</dbReference>
<name>A0A2S7K540_9PROT</name>
<evidence type="ECO:0000313" key="3">
    <source>
        <dbReference type="Proteomes" id="UP000239504"/>
    </source>
</evidence>
<dbReference type="SUPFAM" id="SSF54427">
    <property type="entry name" value="NTF2-like"/>
    <property type="match status" value="1"/>
</dbReference>
<dbReference type="OrthoDB" id="7510033at2"/>
<dbReference type="InterPro" id="IPR032710">
    <property type="entry name" value="NTF2-like_dom_sf"/>
</dbReference>
<dbReference type="PROSITE" id="PS51318">
    <property type="entry name" value="TAT"/>
    <property type="match status" value="1"/>
</dbReference>
<organism evidence="2 3">
    <name type="scientific">Hyphococcus luteus</name>
    <dbReference type="NCBI Taxonomy" id="2058213"/>
    <lineage>
        <taxon>Bacteria</taxon>
        <taxon>Pseudomonadati</taxon>
        <taxon>Pseudomonadota</taxon>
        <taxon>Alphaproteobacteria</taxon>
        <taxon>Parvularculales</taxon>
        <taxon>Parvularculaceae</taxon>
        <taxon>Hyphococcus</taxon>
    </lineage>
</organism>
<dbReference type="Pfam" id="PF13577">
    <property type="entry name" value="SnoaL_4"/>
    <property type="match status" value="1"/>
</dbReference>
<gene>
    <name evidence="2" type="ORF">CW354_11120</name>
</gene>
<dbReference type="RefSeq" id="WP_104830158.1">
    <property type="nucleotide sequence ID" value="NZ_PJCH01000006.1"/>
</dbReference>
<evidence type="ECO:0000313" key="2">
    <source>
        <dbReference type="EMBL" id="PQA87620.1"/>
    </source>
</evidence>
<reference evidence="2 3" key="1">
    <citation type="submission" date="2017-12" db="EMBL/GenBank/DDBJ databases">
        <authorList>
            <person name="Hurst M.R.H."/>
        </authorList>
    </citation>
    <scope>NUCLEOTIDE SEQUENCE [LARGE SCALE GENOMIC DNA]</scope>
    <source>
        <strain evidence="2 3">SY-3-19</strain>
    </source>
</reference>
<comment type="caution">
    <text evidence="2">The sequence shown here is derived from an EMBL/GenBank/DDBJ whole genome shotgun (WGS) entry which is preliminary data.</text>
</comment>
<dbReference type="Gene3D" id="3.10.450.50">
    <property type="match status" value="1"/>
</dbReference>
<feature type="domain" description="SnoaL-like" evidence="1">
    <location>
        <begin position="48"/>
        <end position="168"/>
    </location>
</feature>
<dbReference type="InterPro" id="IPR011944">
    <property type="entry name" value="Steroid_delta5-4_isomerase"/>
</dbReference>
<keyword evidence="3" id="KW-1185">Reference proteome</keyword>
<dbReference type="NCBIfam" id="TIGR02246">
    <property type="entry name" value="SgcJ/EcaC family oxidoreductase"/>
    <property type="match status" value="1"/>
</dbReference>
<dbReference type="Proteomes" id="UP000239504">
    <property type="component" value="Unassembled WGS sequence"/>
</dbReference>
<dbReference type="InterPro" id="IPR006311">
    <property type="entry name" value="TAT_signal"/>
</dbReference>